<evidence type="ECO:0000313" key="8">
    <source>
        <dbReference type="Proteomes" id="UP000663881"/>
    </source>
</evidence>
<accession>A0A820IUX4</accession>
<keyword evidence="3 5" id="KW-1133">Transmembrane helix</keyword>
<dbReference type="GO" id="GO:0019228">
    <property type="term" value="P:neuronal action potential"/>
    <property type="evidence" value="ECO:0007669"/>
    <property type="project" value="TreeGrafter"/>
</dbReference>
<name>A0A820IUX4_9BILA</name>
<dbReference type="Pfam" id="PF00520">
    <property type="entry name" value="Ion_trans"/>
    <property type="match status" value="1"/>
</dbReference>
<evidence type="ECO:0000256" key="5">
    <source>
        <dbReference type="SAM" id="Phobius"/>
    </source>
</evidence>
<evidence type="ECO:0000256" key="1">
    <source>
        <dbReference type="ARBA" id="ARBA00004141"/>
    </source>
</evidence>
<evidence type="ECO:0000256" key="3">
    <source>
        <dbReference type="ARBA" id="ARBA00022989"/>
    </source>
</evidence>
<organism evidence="7 8">
    <name type="scientific">Adineta steineri</name>
    <dbReference type="NCBI Taxonomy" id="433720"/>
    <lineage>
        <taxon>Eukaryota</taxon>
        <taxon>Metazoa</taxon>
        <taxon>Spiralia</taxon>
        <taxon>Gnathifera</taxon>
        <taxon>Rotifera</taxon>
        <taxon>Eurotatoria</taxon>
        <taxon>Bdelloidea</taxon>
        <taxon>Adinetida</taxon>
        <taxon>Adinetidae</taxon>
        <taxon>Adineta</taxon>
    </lineage>
</organism>
<feature type="transmembrane region" description="Helical" evidence="5">
    <location>
        <begin position="20"/>
        <end position="41"/>
    </location>
</feature>
<dbReference type="PANTHER" id="PTHR10037">
    <property type="entry name" value="VOLTAGE-GATED CATION CHANNEL CALCIUM AND SODIUM"/>
    <property type="match status" value="1"/>
</dbReference>
<dbReference type="EMBL" id="CAJOAY010017933">
    <property type="protein sequence ID" value="CAF4315824.1"/>
    <property type="molecule type" value="Genomic_DNA"/>
</dbReference>
<dbReference type="Proteomes" id="UP000663881">
    <property type="component" value="Unassembled WGS sequence"/>
</dbReference>
<feature type="non-terminal residue" evidence="7">
    <location>
        <position position="1"/>
    </location>
</feature>
<dbReference type="GO" id="GO:0001518">
    <property type="term" value="C:voltage-gated sodium channel complex"/>
    <property type="evidence" value="ECO:0007669"/>
    <property type="project" value="TreeGrafter"/>
</dbReference>
<feature type="transmembrane region" description="Helical" evidence="5">
    <location>
        <begin position="125"/>
        <end position="147"/>
    </location>
</feature>
<evidence type="ECO:0000256" key="4">
    <source>
        <dbReference type="ARBA" id="ARBA00023136"/>
    </source>
</evidence>
<comment type="subcellular location">
    <subcellularLocation>
        <location evidence="1">Membrane</location>
        <topology evidence="1">Multi-pass membrane protein</topology>
    </subcellularLocation>
</comment>
<dbReference type="GO" id="GO:0005248">
    <property type="term" value="F:voltage-gated sodium channel activity"/>
    <property type="evidence" value="ECO:0007669"/>
    <property type="project" value="TreeGrafter"/>
</dbReference>
<protein>
    <recommendedName>
        <fullName evidence="6">Ion transport domain-containing protein</fullName>
    </recommendedName>
</protein>
<dbReference type="PANTHER" id="PTHR10037:SF288">
    <property type="entry name" value="SODIUM CHANNEL PROTEIN PARA"/>
    <property type="match status" value="1"/>
</dbReference>
<evidence type="ECO:0000256" key="2">
    <source>
        <dbReference type="ARBA" id="ARBA00022692"/>
    </source>
</evidence>
<dbReference type="GO" id="GO:0086010">
    <property type="term" value="P:membrane depolarization during action potential"/>
    <property type="evidence" value="ECO:0007669"/>
    <property type="project" value="TreeGrafter"/>
</dbReference>
<feature type="domain" description="Ion transport" evidence="6">
    <location>
        <begin position="1"/>
        <end position="148"/>
    </location>
</feature>
<proteinExistence type="predicted"/>
<sequence length="148" mass="16974">LKTIVDALIQSLICLRDVTVLSSFILSIFALVGLQLYMGVLRQKCVPTYESFINGSNFSVVYWYQEDDIHVVCGNASGSRKCPHGYICWKDLGINPDFGYTSFDSYGWAMLSCFRLMTQDYWENLYQLVLSAAGRYHFFYFVAVIFFG</sequence>
<evidence type="ECO:0000259" key="6">
    <source>
        <dbReference type="Pfam" id="PF00520"/>
    </source>
</evidence>
<dbReference type="InterPro" id="IPR005821">
    <property type="entry name" value="Ion_trans_dom"/>
</dbReference>
<feature type="non-terminal residue" evidence="7">
    <location>
        <position position="148"/>
    </location>
</feature>
<reference evidence="7" key="1">
    <citation type="submission" date="2021-02" db="EMBL/GenBank/DDBJ databases">
        <authorList>
            <person name="Nowell W R."/>
        </authorList>
    </citation>
    <scope>NUCLEOTIDE SEQUENCE</scope>
</reference>
<dbReference type="InterPro" id="IPR043203">
    <property type="entry name" value="VGCC_Ca_Na"/>
</dbReference>
<comment type="caution">
    <text evidence="7">The sequence shown here is derived from an EMBL/GenBank/DDBJ whole genome shotgun (WGS) entry which is preliminary data.</text>
</comment>
<keyword evidence="2 5" id="KW-0812">Transmembrane</keyword>
<dbReference type="AlphaFoldDB" id="A0A820IUX4"/>
<gene>
    <name evidence="7" type="ORF">OKA104_LOCUS46977</name>
</gene>
<dbReference type="Gene3D" id="1.10.287.70">
    <property type="match status" value="1"/>
</dbReference>
<evidence type="ECO:0000313" key="7">
    <source>
        <dbReference type="EMBL" id="CAF4315824.1"/>
    </source>
</evidence>
<keyword evidence="4 5" id="KW-0472">Membrane</keyword>